<dbReference type="SUPFAM" id="SSF47413">
    <property type="entry name" value="lambda repressor-like DNA-binding domains"/>
    <property type="match status" value="1"/>
</dbReference>
<keyword evidence="3" id="KW-1185">Reference proteome</keyword>
<dbReference type="InterPro" id="IPR001387">
    <property type="entry name" value="Cro/C1-type_HTH"/>
</dbReference>
<dbReference type="EMBL" id="QFYS01000003">
    <property type="protein sequence ID" value="RAK66413.1"/>
    <property type="molecule type" value="Genomic_DNA"/>
</dbReference>
<dbReference type="GO" id="GO:0003677">
    <property type="term" value="F:DNA binding"/>
    <property type="evidence" value="ECO:0007669"/>
    <property type="project" value="InterPro"/>
</dbReference>
<dbReference type="RefSeq" id="WP_111275722.1">
    <property type="nucleotide sequence ID" value="NZ_QFYS01000003.1"/>
</dbReference>
<dbReference type="PROSITE" id="PS50943">
    <property type="entry name" value="HTH_CROC1"/>
    <property type="match status" value="1"/>
</dbReference>
<organism evidence="2 3">
    <name type="scientific">Phenylobacterium kunshanense</name>
    <dbReference type="NCBI Taxonomy" id="1445034"/>
    <lineage>
        <taxon>Bacteria</taxon>
        <taxon>Pseudomonadati</taxon>
        <taxon>Pseudomonadota</taxon>
        <taxon>Alphaproteobacteria</taxon>
        <taxon>Caulobacterales</taxon>
        <taxon>Caulobacteraceae</taxon>
        <taxon>Phenylobacterium</taxon>
    </lineage>
</organism>
<protein>
    <recommendedName>
        <fullName evidence="1">HTH cro/C1-type domain-containing protein</fullName>
    </recommendedName>
</protein>
<dbReference type="CDD" id="cd00093">
    <property type="entry name" value="HTH_XRE"/>
    <property type="match status" value="1"/>
</dbReference>
<accession>A0A328BH21</accession>
<comment type="caution">
    <text evidence="2">The sequence shown here is derived from an EMBL/GenBank/DDBJ whole genome shotgun (WGS) entry which is preliminary data.</text>
</comment>
<sequence length="165" mass="18794">MDILQDQDAAARRATLRTILRHFRKRSGLRSAEMAKLMGKGLRTYQRWESGYYGVQVEPIRRFAEIVHVDPWGIIFAVEFGSVDFAIDTSGNNAASLLLVALRRLHRRPGGKALRELDPRSLLLTYARGFDLLIKRAEEYAADLEQWMFDEDLGGGDDDPEDGKR</sequence>
<dbReference type="AlphaFoldDB" id="A0A328BH21"/>
<name>A0A328BH21_9CAUL</name>
<evidence type="ECO:0000259" key="1">
    <source>
        <dbReference type="PROSITE" id="PS50943"/>
    </source>
</evidence>
<dbReference type="Pfam" id="PF13560">
    <property type="entry name" value="HTH_31"/>
    <property type="match status" value="1"/>
</dbReference>
<gene>
    <name evidence="2" type="ORF">DJ019_09215</name>
</gene>
<evidence type="ECO:0000313" key="2">
    <source>
        <dbReference type="EMBL" id="RAK66413.1"/>
    </source>
</evidence>
<feature type="domain" description="HTH cro/C1-type" evidence="1">
    <location>
        <begin position="20"/>
        <end position="75"/>
    </location>
</feature>
<evidence type="ECO:0000313" key="3">
    <source>
        <dbReference type="Proteomes" id="UP000249524"/>
    </source>
</evidence>
<dbReference type="Gene3D" id="1.10.260.40">
    <property type="entry name" value="lambda repressor-like DNA-binding domains"/>
    <property type="match status" value="1"/>
</dbReference>
<dbReference type="SMART" id="SM00530">
    <property type="entry name" value="HTH_XRE"/>
    <property type="match status" value="1"/>
</dbReference>
<reference evidence="2 3" key="1">
    <citation type="submission" date="2018-05" db="EMBL/GenBank/DDBJ databases">
        <authorList>
            <person name="Lanie J.A."/>
            <person name="Ng W.-L."/>
            <person name="Kazmierczak K.M."/>
            <person name="Andrzejewski T.M."/>
            <person name="Davidsen T.M."/>
            <person name="Wayne K.J."/>
            <person name="Tettelin H."/>
            <person name="Glass J.I."/>
            <person name="Rusch D."/>
            <person name="Podicherti R."/>
            <person name="Tsui H.-C.T."/>
            <person name="Winkler M.E."/>
        </authorList>
    </citation>
    <scope>NUCLEOTIDE SEQUENCE [LARGE SCALE GENOMIC DNA]</scope>
    <source>
        <strain evidence="2 3">BUT-10</strain>
    </source>
</reference>
<proteinExistence type="predicted"/>
<dbReference type="Proteomes" id="UP000249524">
    <property type="component" value="Unassembled WGS sequence"/>
</dbReference>
<dbReference type="InterPro" id="IPR010982">
    <property type="entry name" value="Lambda_DNA-bd_dom_sf"/>
</dbReference>
<dbReference type="OrthoDB" id="7477536at2"/>